<sequence length="307" mass="34007">MTVGSIMKTNRNVFVIAQKEFADNMWSSRLIMLMLVFTVIVFSKSYVTIIGAESNIFRGLFIDVAQVIALFLPFMGIVLGFDAMTKERESGSLNVLLTHPLYRDNIIAGKTLGAMVTLALVVFLSIVTVVGTRLVASGAEFSSLMLNRLVIFTILTYLYLSIFMALGILGSIITKNATKSLIYNIAIWLVLCVAFGMIFTTTASIIAGHKPLDLTDNDNFLELNADIQKLSPTHHYAMAVSGVPSLSPLGVSSERPTVRGIFDTEHTLEQWWNELWTNVIILTITPVFLMIMAFMAFLRQDISKDMG</sequence>
<evidence type="ECO:0000313" key="2">
    <source>
        <dbReference type="EMBL" id="ABE52717.1"/>
    </source>
</evidence>
<feature type="transmembrane region" description="Helical" evidence="1">
    <location>
        <begin position="112"/>
        <end position="136"/>
    </location>
</feature>
<proteinExistence type="predicted"/>
<dbReference type="EMBL" id="CP000300">
    <property type="protein sequence ID" value="ABE52717.1"/>
    <property type="molecule type" value="Genomic_DNA"/>
</dbReference>
<name>Q12V09_METBU</name>
<dbReference type="PANTHER" id="PTHR43471">
    <property type="entry name" value="ABC TRANSPORTER PERMEASE"/>
    <property type="match status" value="1"/>
</dbReference>
<dbReference type="STRING" id="259564.Mbur_1834"/>
<protein>
    <submittedName>
        <fullName evidence="2">Uncharacterized protein</fullName>
    </submittedName>
</protein>
<feature type="transmembrane region" description="Helical" evidence="1">
    <location>
        <begin position="181"/>
        <end position="207"/>
    </location>
</feature>
<feature type="transmembrane region" description="Helical" evidence="1">
    <location>
        <begin position="56"/>
        <end position="81"/>
    </location>
</feature>
<organism evidence="2 3">
    <name type="scientific">Methanococcoides burtonii (strain DSM 6242 / NBRC 107633 / OCM 468 / ACE-M)</name>
    <dbReference type="NCBI Taxonomy" id="259564"/>
    <lineage>
        <taxon>Archaea</taxon>
        <taxon>Methanobacteriati</taxon>
        <taxon>Methanobacteriota</taxon>
        <taxon>Stenosarchaea group</taxon>
        <taxon>Methanomicrobia</taxon>
        <taxon>Methanosarcinales</taxon>
        <taxon>Methanosarcinaceae</taxon>
        <taxon>Methanococcoides</taxon>
    </lineage>
</organism>
<evidence type="ECO:0000313" key="3">
    <source>
        <dbReference type="Proteomes" id="UP000001979"/>
    </source>
</evidence>
<keyword evidence="1" id="KW-1133">Transmembrane helix</keyword>
<keyword evidence="3" id="KW-1185">Reference proteome</keyword>
<feature type="transmembrane region" description="Helical" evidence="1">
    <location>
        <begin position="30"/>
        <end position="50"/>
    </location>
</feature>
<dbReference type="PANTHER" id="PTHR43471:SF14">
    <property type="entry name" value="ABC-2 TYPE TRANSPORT SYSTEM PERMEASE PROTEIN"/>
    <property type="match status" value="1"/>
</dbReference>
<reference evidence="3" key="1">
    <citation type="journal article" date="2009" name="ISME J.">
        <title>The genome sequence of the psychrophilic archaeon, Methanococcoides burtonii: the role of genome evolution in cold adaptation.</title>
        <authorList>
            <person name="Allen M.A."/>
            <person name="Lauro F.M."/>
            <person name="Williams T.J."/>
            <person name="Burg D."/>
            <person name="Siddiqui K.S."/>
            <person name="De Francisci D."/>
            <person name="Chong K.W."/>
            <person name="Pilak O."/>
            <person name="Chew H.H."/>
            <person name="De Maere M.Z."/>
            <person name="Ting L."/>
            <person name="Katrib M."/>
            <person name="Ng C."/>
            <person name="Sowers K.R."/>
            <person name="Galperin M.Y."/>
            <person name="Anderson I.J."/>
            <person name="Ivanova N."/>
            <person name="Dalin E."/>
            <person name="Martinez M."/>
            <person name="Lapidus A."/>
            <person name="Hauser L."/>
            <person name="Land M."/>
            <person name="Thomas T."/>
            <person name="Cavicchioli R."/>
        </authorList>
    </citation>
    <scope>NUCLEOTIDE SEQUENCE [LARGE SCALE GENOMIC DNA]</scope>
    <source>
        <strain evidence="3">DSM 6242 / NBRC 107633 / OCM 468 / ACE-M</strain>
    </source>
</reference>
<accession>Q12V09</accession>
<keyword evidence="1" id="KW-0472">Membrane</keyword>
<dbReference type="GO" id="GO:0140359">
    <property type="term" value="F:ABC-type transporter activity"/>
    <property type="evidence" value="ECO:0007669"/>
    <property type="project" value="InterPro"/>
</dbReference>
<dbReference type="AlphaFoldDB" id="Q12V09"/>
<keyword evidence="1" id="KW-0812">Transmembrane</keyword>
<dbReference type="Pfam" id="PF12679">
    <property type="entry name" value="ABC2_membrane_2"/>
    <property type="match status" value="1"/>
</dbReference>
<evidence type="ECO:0000256" key="1">
    <source>
        <dbReference type="SAM" id="Phobius"/>
    </source>
</evidence>
<dbReference type="KEGG" id="mbu:Mbur_1834"/>
<dbReference type="GO" id="GO:0005886">
    <property type="term" value="C:plasma membrane"/>
    <property type="evidence" value="ECO:0007669"/>
    <property type="project" value="UniProtKB-SubCell"/>
</dbReference>
<feature type="transmembrane region" description="Helical" evidence="1">
    <location>
        <begin position="275"/>
        <end position="298"/>
    </location>
</feature>
<gene>
    <name evidence="2" type="ordered locus">Mbur_1834</name>
</gene>
<feature type="transmembrane region" description="Helical" evidence="1">
    <location>
        <begin position="148"/>
        <end position="169"/>
    </location>
</feature>
<dbReference type="HOGENOM" id="CLU_068384_0_0_2"/>
<dbReference type="Proteomes" id="UP000001979">
    <property type="component" value="Chromosome"/>
</dbReference>